<dbReference type="AlphaFoldDB" id="I1ZL73"/>
<feature type="domain" description="Pseudouridine synthase II N-terminal" evidence="6">
    <location>
        <begin position="56"/>
        <end position="210"/>
    </location>
</feature>
<evidence type="ECO:0000256" key="2">
    <source>
        <dbReference type="ARBA" id="ARBA00005642"/>
    </source>
</evidence>
<gene>
    <name evidence="5" type="primary">truB</name>
    <name evidence="8" type="ORF">Spaf_0794</name>
</gene>
<protein>
    <recommendedName>
        <fullName evidence="5">tRNA pseudouridine synthase B</fullName>
        <ecNumber evidence="5">5.4.99.25</ecNumber>
    </recommendedName>
    <alternativeName>
        <fullName evidence="5">tRNA pseudouridine(55) synthase</fullName>
        <shortName evidence="5">Psi55 synthase</shortName>
    </alternativeName>
    <alternativeName>
        <fullName evidence="5">tRNA pseudouridylate synthase</fullName>
    </alternativeName>
    <alternativeName>
        <fullName evidence="5">tRNA-uridine isomerase</fullName>
    </alternativeName>
</protein>
<dbReference type="PANTHER" id="PTHR13767:SF2">
    <property type="entry name" value="PSEUDOURIDYLATE SYNTHASE TRUB1"/>
    <property type="match status" value="1"/>
</dbReference>
<evidence type="ECO:0000259" key="6">
    <source>
        <dbReference type="Pfam" id="PF01509"/>
    </source>
</evidence>
<dbReference type="PaxDb" id="1114965-Spaf_0794"/>
<dbReference type="SUPFAM" id="SSF55120">
    <property type="entry name" value="Pseudouridine synthase"/>
    <property type="match status" value="1"/>
</dbReference>
<dbReference type="Gene3D" id="3.30.2350.10">
    <property type="entry name" value="Pseudouridine synthase"/>
    <property type="match status" value="1"/>
</dbReference>
<reference evidence="8 9" key="1">
    <citation type="journal article" date="2012" name="PLoS ONE">
        <title>Complete Genome and Transcriptomes of Streptococcus parasanguinis FW213: Phylogenic Relations and Potential Virulence Mechanisms.</title>
        <authorList>
            <person name="Geng J."/>
            <person name="Chiu C.H."/>
            <person name="Tang P."/>
            <person name="Chen Y."/>
            <person name="Shieh H.R."/>
            <person name="Hu S."/>
            <person name="Chen Y.Y."/>
        </authorList>
    </citation>
    <scope>NUCLEOTIDE SEQUENCE [LARGE SCALE GENOMIC DNA]</scope>
    <source>
        <strain evidence="8 9">FW213</strain>
    </source>
</reference>
<dbReference type="HAMAP" id="MF_01080">
    <property type="entry name" value="TruB_bact"/>
    <property type="match status" value="1"/>
</dbReference>
<dbReference type="InterPro" id="IPR014780">
    <property type="entry name" value="tRNA_psdUridine_synth_TruB"/>
</dbReference>
<feature type="domain" description="tRNA pseudouridylate synthase B C-terminal" evidence="7">
    <location>
        <begin position="211"/>
        <end position="254"/>
    </location>
</feature>
<evidence type="ECO:0000256" key="1">
    <source>
        <dbReference type="ARBA" id="ARBA00000385"/>
    </source>
</evidence>
<dbReference type="KEGG" id="scf:Spaf_0794"/>
<keyword evidence="3 5" id="KW-0819">tRNA processing</keyword>
<evidence type="ECO:0000313" key="9">
    <source>
        <dbReference type="Proteomes" id="UP000002865"/>
    </source>
</evidence>
<dbReference type="InterPro" id="IPR020103">
    <property type="entry name" value="PsdUridine_synth_cat_dom_sf"/>
</dbReference>
<sequence>MGRGKEGQEVSFRGIIKGRWRGWSHNQLERANQMDGIINVKKEAGMTSHDVVFKLRKILGTKKIGHGGTLDPDVVGVLPIAVGKATRMVEFMQDEGKIYEGEITLGFSTTTEDASGEVVERTPVEAPLDAAEVDRMIAQMVGEMEQVPPMYSAVKVNGRKLYEYARAGEEVERPVRQVTIYDFTRTSEISYEGGLARFRFRVKCSKGTYIRTLSVDLGQKLGYAAHMSHLTRTSAAGLSLDDALTLEEVAEKVAQGDLSFLHPLEIGTGDLEKVELTVEEVGEVQVGRFIPVESEARELAAFYQGKLVAILEKREELYKPRKVFLTESVLQ</sequence>
<dbReference type="PATRIC" id="fig|1114965.3.peg.766"/>
<dbReference type="eggNOG" id="COG0130">
    <property type="taxonomic scope" value="Bacteria"/>
</dbReference>
<dbReference type="InterPro" id="IPR032819">
    <property type="entry name" value="TruB_C"/>
</dbReference>
<comment type="catalytic activity">
    <reaction evidence="1 5">
        <text>uridine(55) in tRNA = pseudouridine(55) in tRNA</text>
        <dbReference type="Rhea" id="RHEA:42532"/>
        <dbReference type="Rhea" id="RHEA-COMP:10101"/>
        <dbReference type="Rhea" id="RHEA-COMP:10102"/>
        <dbReference type="ChEBI" id="CHEBI:65314"/>
        <dbReference type="ChEBI" id="CHEBI:65315"/>
        <dbReference type="EC" id="5.4.99.25"/>
    </reaction>
</comment>
<dbReference type="NCBIfam" id="TIGR00431">
    <property type="entry name" value="TruB"/>
    <property type="match status" value="1"/>
</dbReference>
<dbReference type="EC" id="5.4.99.25" evidence="5"/>
<dbReference type="PANTHER" id="PTHR13767">
    <property type="entry name" value="TRNA-PSEUDOURIDINE SYNTHASE"/>
    <property type="match status" value="1"/>
</dbReference>
<dbReference type="HOGENOM" id="CLU_032087_0_1_9"/>
<evidence type="ECO:0000259" key="7">
    <source>
        <dbReference type="Pfam" id="PF16198"/>
    </source>
</evidence>
<dbReference type="GO" id="GO:0160148">
    <property type="term" value="F:tRNA pseudouridine(55) synthase activity"/>
    <property type="evidence" value="ECO:0007669"/>
    <property type="project" value="UniProtKB-EC"/>
</dbReference>
<dbReference type="FunFam" id="3.30.2350.10:FF:000011">
    <property type="entry name" value="tRNA pseudouridine synthase B"/>
    <property type="match status" value="1"/>
</dbReference>
<accession>I1ZL73</accession>
<organism evidence="8 9">
    <name type="scientific">Streptococcus parasanguinis FW213</name>
    <dbReference type="NCBI Taxonomy" id="1114965"/>
    <lineage>
        <taxon>Bacteria</taxon>
        <taxon>Bacillati</taxon>
        <taxon>Bacillota</taxon>
        <taxon>Bacilli</taxon>
        <taxon>Lactobacillales</taxon>
        <taxon>Streptococcaceae</taxon>
        <taxon>Streptococcus</taxon>
    </lineage>
</organism>
<dbReference type="STRING" id="1114965.Spaf_0794"/>
<dbReference type="CDD" id="cd02573">
    <property type="entry name" value="PseudoU_synth_EcTruB"/>
    <property type="match status" value="1"/>
</dbReference>
<dbReference type="Proteomes" id="UP000002865">
    <property type="component" value="Chromosome"/>
</dbReference>
<dbReference type="GO" id="GO:0031119">
    <property type="term" value="P:tRNA pseudouridine synthesis"/>
    <property type="evidence" value="ECO:0007669"/>
    <property type="project" value="UniProtKB-UniRule"/>
</dbReference>
<evidence type="ECO:0000313" key="8">
    <source>
        <dbReference type="EMBL" id="AFJ25797.1"/>
    </source>
</evidence>
<comment type="function">
    <text evidence="5">Responsible for synthesis of pseudouridine from uracil-55 in the psi GC loop of transfer RNAs.</text>
</comment>
<dbReference type="GO" id="GO:0003723">
    <property type="term" value="F:RNA binding"/>
    <property type="evidence" value="ECO:0007669"/>
    <property type="project" value="InterPro"/>
</dbReference>
<evidence type="ECO:0000256" key="4">
    <source>
        <dbReference type="ARBA" id="ARBA00023235"/>
    </source>
</evidence>
<dbReference type="InterPro" id="IPR002501">
    <property type="entry name" value="PsdUridine_synth_N"/>
</dbReference>
<dbReference type="EMBL" id="CP003122">
    <property type="protein sequence ID" value="AFJ25797.1"/>
    <property type="molecule type" value="Genomic_DNA"/>
</dbReference>
<proteinExistence type="inferred from homology"/>
<dbReference type="Pfam" id="PF16198">
    <property type="entry name" value="TruB_C_2"/>
    <property type="match status" value="1"/>
</dbReference>
<evidence type="ECO:0000256" key="3">
    <source>
        <dbReference type="ARBA" id="ARBA00022694"/>
    </source>
</evidence>
<dbReference type="GO" id="GO:1990481">
    <property type="term" value="P:mRNA pseudouridine synthesis"/>
    <property type="evidence" value="ECO:0007669"/>
    <property type="project" value="TreeGrafter"/>
</dbReference>
<name>I1ZL73_STRPA</name>
<evidence type="ECO:0000256" key="5">
    <source>
        <dbReference type="HAMAP-Rule" id="MF_01080"/>
    </source>
</evidence>
<comment type="similarity">
    <text evidence="2 5">Belongs to the pseudouridine synthase TruB family. Type 1 subfamily.</text>
</comment>
<keyword evidence="4 5" id="KW-0413">Isomerase</keyword>
<dbReference type="Pfam" id="PF01509">
    <property type="entry name" value="TruB_N"/>
    <property type="match status" value="1"/>
</dbReference>
<feature type="active site" description="Nucleophile" evidence="5">
    <location>
        <position position="71"/>
    </location>
</feature>